<accession>A0ABY4FLQ3</accession>
<evidence type="ECO:0000313" key="2">
    <source>
        <dbReference type="Proteomes" id="UP000831786"/>
    </source>
</evidence>
<proteinExistence type="predicted"/>
<name>A0ABY4FLQ3_9MICO</name>
<dbReference type="RefSeq" id="WP_244727845.1">
    <property type="nucleotide sequence ID" value="NZ_CP095045.1"/>
</dbReference>
<gene>
    <name evidence="1" type="ORF">MUN78_16375</name>
</gene>
<dbReference type="Proteomes" id="UP000831786">
    <property type="component" value="Chromosome"/>
</dbReference>
<dbReference type="EMBL" id="CP095045">
    <property type="protein sequence ID" value="UOQ57206.1"/>
    <property type="molecule type" value="Genomic_DNA"/>
</dbReference>
<organism evidence="1 2">
    <name type="scientific">Leucobacter allii</name>
    <dbReference type="NCBI Taxonomy" id="2932247"/>
    <lineage>
        <taxon>Bacteria</taxon>
        <taxon>Bacillati</taxon>
        <taxon>Actinomycetota</taxon>
        <taxon>Actinomycetes</taxon>
        <taxon>Micrococcales</taxon>
        <taxon>Microbacteriaceae</taxon>
        <taxon>Leucobacter</taxon>
    </lineage>
</organism>
<keyword evidence="2" id="KW-1185">Reference proteome</keyword>
<protein>
    <recommendedName>
        <fullName evidence="3">Helix-turn-helix domain-containing protein</fullName>
    </recommendedName>
</protein>
<evidence type="ECO:0000313" key="1">
    <source>
        <dbReference type="EMBL" id="UOQ57206.1"/>
    </source>
</evidence>
<sequence length="73" mass="8286">MSTGYAGTSFEPTWTTKQVAEFLGLKVQTVYNRLDHKRGEPEFPRPKKQGRLNAFIPSEVAAYRAKRLGLEES</sequence>
<evidence type="ECO:0008006" key="3">
    <source>
        <dbReference type="Google" id="ProtNLM"/>
    </source>
</evidence>
<reference evidence="1 2" key="1">
    <citation type="submission" date="2022-04" db="EMBL/GenBank/DDBJ databases">
        <title>Leucobacter sp. isolated from rhizosphere of garlic.</title>
        <authorList>
            <person name="Won M."/>
            <person name="Lee C.-M."/>
            <person name="Woen H.-Y."/>
            <person name="Kwon S.-W."/>
        </authorList>
    </citation>
    <scope>NUCLEOTIDE SEQUENCE [LARGE SCALE GENOMIC DNA]</scope>
    <source>
        <strain evidence="1 2">H21R-40</strain>
    </source>
</reference>